<dbReference type="Proteomes" id="UP000828251">
    <property type="component" value="Unassembled WGS sequence"/>
</dbReference>
<reference evidence="2 3" key="1">
    <citation type="journal article" date="2021" name="Plant Biotechnol. J.">
        <title>Multi-omics assisted identification of the key and species-specific regulatory components of drought-tolerant mechanisms in Gossypium stocksii.</title>
        <authorList>
            <person name="Yu D."/>
            <person name="Ke L."/>
            <person name="Zhang D."/>
            <person name="Wu Y."/>
            <person name="Sun Y."/>
            <person name="Mei J."/>
            <person name="Sun J."/>
            <person name="Sun Y."/>
        </authorList>
    </citation>
    <scope>NUCLEOTIDE SEQUENCE [LARGE SCALE GENOMIC DNA]</scope>
    <source>
        <strain evidence="3">cv. E1</strain>
        <tissue evidence="2">Leaf</tissue>
    </source>
</reference>
<sequence>MDTDGVTIRLQKEIGQLQQELSQLRVNINAKMDTQFKEFQDGFKGDMWAELYSILEQFLGQPQHIGVESSGQGKGKGLVWIEVYQDPMEDLVSLK</sequence>
<evidence type="ECO:0000313" key="2">
    <source>
        <dbReference type="EMBL" id="KAH1115171.1"/>
    </source>
</evidence>
<dbReference type="AlphaFoldDB" id="A0A9D4AGU4"/>
<proteinExistence type="predicted"/>
<keyword evidence="3" id="KW-1185">Reference proteome</keyword>
<evidence type="ECO:0000313" key="3">
    <source>
        <dbReference type="Proteomes" id="UP000828251"/>
    </source>
</evidence>
<evidence type="ECO:0000256" key="1">
    <source>
        <dbReference type="SAM" id="Coils"/>
    </source>
</evidence>
<keyword evidence="1" id="KW-0175">Coiled coil</keyword>
<accession>A0A9D4AGU4</accession>
<name>A0A9D4AGU4_9ROSI</name>
<feature type="coiled-coil region" evidence="1">
    <location>
        <begin position="7"/>
        <end position="34"/>
    </location>
</feature>
<gene>
    <name evidence="2" type="ORF">J1N35_008549</name>
</gene>
<protein>
    <submittedName>
        <fullName evidence="2">Uncharacterized protein</fullName>
    </submittedName>
</protein>
<organism evidence="2 3">
    <name type="scientific">Gossypium stocksii</name>
    <dbReference type="NCBI Taxonomy" id="47602"/>
    <lineage>
        <taxon>Eukaryota</taxon>
        <taxon>Viridiplantae</taxon>
        <taxon>Streptophyta</taxon>
        <taxon>Embryophyta</taxon>
        <taxon>Tracheophyta</taxon>
        <taxon>Spermatophyta</taxon>
        <taxon>Magnoliopsida</taxon>
        <taxon>eudicotyledons</taxon>
        <taxon>Gunneridae</taxon>
        <taxon>Pentapetalae</taxon>
        <taxon>rosids</taxon>
        <taxon>malvids</taxon>
        <taxon>Malvales</taxon>
        <taxon>Malvaceae</taxon>
        <taxon>Malvoideae</taxon>
        <taxon>Gossypium</taxon>
    </lineage>
</organism>
<dbReference type="EMBL" id="JAIQCV010000003">
    <property type="protein sequence ID" value="KAH1115171.1"/>
    <property type="molecule type" value="Genomic_DNA"/>
</dbReference>
<comment type="caution">
    <text evidence="2">The sequence shown here is derived from an EMBL/GenBank/DDBJ whole genome shotgun (WGS) entry which is preliminary data.</text>
</comment>